<dbReference type="Gene3D" id="3.90.1150.10">
    <property type="entry name" value="Aspartate Aminotransferase, domain 1"/>
    <property type="match status" value="1"/>
</dbReference>
<comment type="similarity">
    <text evidence="3">Belongs to the class-II pyridoxal-phosphate-dependent aminotransferase family.</text>
</comment>
<dbReference type="EC" id="2.3.1.29" evidence="10"/>
<evidence type="ECO:0000256" key="2">
    <source>
        <dbReference type="ARBA" id="ARBA00008210"/>
    </source>
</evidence>
<dbReference type="InterPro" id="IPR036354">
    <property type="entry name" value="Prot_inh_pot1_sf"/>
</dbReference>
<dbReference type="GO" id="GO:0008890">
    <property type="term" value="F:glycine C-acetyltransferase activity"/>
    <property type="evidence" value="ECO:0007669"/>
    <property type="project" value="UniProtKB-EC"/>
</dbReference>
<reference evidence="15" key="1">
    <citation type="submission" date="2021-02" db="EMBL/GenBank/DDBJ databases">
        <authorList>
            <person name="Nowell W R."/>
        </authorList>
    </citation>
    <scope>NUCLEOTIDE SEQUENCE</scope>
</reference>
<comment type="catalytic activity">
    <reaction evidence="9">
        <text>glycine + acetyl-CoA = (2S)-2-amino-3-oxobutanoate + CoA</text>
        <dbReference type="Rhea" id="RHEA:20736"/>
        <dbReference type="ChEBI" id="CHEBI:57287"/>
        <dbReference type="ChEBI" id="CHEBI:57288"/>
        <dbReference type="ChEBI" id="CHEBI:57305"/>
        <dbReference type="ChEBI" id="CHEBI:78948"/>
        <dbReference type="EC" id="2.3.1.29"/>
    </reaction>
    <physiologicalReaction direction="right-to-left" evidence="9">
        <dbReference type="Rhea" id="RHEA:20738"/>
    </physiologicalReaction>
</comment>
<dbReference type="EMBL" id="CAJNOE010000122">
    <property type="protein sequence ID" value="CAF0943954.1"/>
    <property type="molecule type" value="Genomic_DNA"/>
</dbReference>
<evidence type="ECO:0000256" key="11">
    <source>
        <dbReference type="ARBA" id="ARBA00069660"/>
    </source>
</evidence>
<dbReference type="InterPro" id="IPR000864">
    <property type="entry name" value="Prot_inh_pot1"/>
</dbReference>
<dbReference type="SUPFAM" id="SSF54654">
    <property type="entry name" value="CI-2 family of serine protease inhibitors"/>
    <property type="match status" value="1"/>
</dbReference>
<name>A0A814CS27_9BILA</name>
<dbReference type="NCBIfam" id="NF005394">
    <property type="entry name" value="PRK06939.1"/>
    <property type="match status" value="1"/>
</dbReference>
<dbReference type="Proteomes" id="UP000663860">
    <property type="component" value="Unassembled WGS sequence"/>
</dbReference>
<dbReference type="EMBL" id="CAJOBB010000331">
    <property type="protein sequence ID" value="CAF3653266.1"/>
    <property type="molecule type" value="Genomic_DNA"/>
</dbReference>
<dbReference type="InterPro" id="IPR001917">
    <property type="entry name" value="Aminotrans_II_pyridoxalP_BS"/>
</dbReference>
<evidence type="ECO:0000256" key="4">
    <source>
        <dbReference type="ARBA" id="ARBA00022679"/>
    </source>
</evidence>
<dbReference type="InterPro" id="IPR050087">
    <property type="entry name" value="AON_synthase_class-II"/>
</dbReference>
<dbReference type="PANTHER" id="PTHR13693:SF102">
    <property type="entry name" value="2-AMINO-3-KETOBUTYRATE COENZYME A LIGASE, MITOCHONDRIAL"/>
    <property type="match status" value="1"/>
</dbReference>
<dbReference type="CDD" id="cd06454">
    <property type="entry name" value="KBL_like"/>
    <property type="match status" value="1"/>
</dbReference>
<evidence type="ECO:0000256" key="5">
    <source>
        <dbReference type="ARBA" id="ARBA00022690"/>
    </source>
</evidence>
<dbReference type="InterPro" id="IPR015421">
    <property type="entry name" value="PyrdxlP-dep_Trfase_major"/>
</dbReference>
<dbReference type="GO" id="GO:0006567">
    <property type="term" value="P:L-threonine catabolic process"/>
    <property type="evidence" value="ECO:0007669"/>
    <property type="project" value="InterPro"/>
</dbReference>
<comment type="cofactor">
    <cofactor evidence="1">
        <name>pyridoxal 5'-phosphate</name>
        <dbReference type="ChEBI" id="CHEBI:597326"/>
    </cofactor>
</comment>
<dbReference type="GO" id="GO:0030170">
    <property type="term" value="F:pyridoxal phosphate binding"/>
    <property type="evidence" value="ECO:0007669"/>
    <property type="project" value="InterPro"/>
</dbReference>
<evidence type="ECO:0000313" key="15">
    <source>
        <dbReference type="EMBL" id="CAF0943954.1"/>
    </source>
</evidence>
<dbReference type="AlphaFoldDB" id="A0A814CS27"/>
<evidence type="ECO:0000256" key="10">
    <source>
        <dbReference type="ARBA" id="ARBA00067076"/>
    </source>
</evidence>
<dbReference type="Pfam" id="PF00280">
    <property type="entry name" value="potato_inhibit"/>
    <property type="match status" value="1"/>
</dbReference>
<keyword evidence="4" id="KW-0808">Transferase</keyword>
<dbReference type="FunFam" id="3.40.640.10:FF:000006">
    <property type="entry name" value="5-aminolevulinate synthase, mitochondrial"/>
    <property type="match status" value="1"/>
</dbReference>
<evidence type="ECO:0000256" key="8">
    <source>
        <dbReference type="ARBA" id="ARBA00023315"/>
    </source>
</evidence>
<evidence type="ECO:0000256" key="9">
    <source>
        <dbReference type="ARBA" id="ARBA00052559"/>
    </source>
</evidence>
<evidence type="ECO:0000256" key="1">
    <source>
        <dbReference type="ARBA" id="ARBA00001933"/>
    </source>
</evidence>
<feature type="domain" description="Aminotransferase class I/classII large" evidence="14">
    <location>
        <begin position="65"/>
        <end position="411"/>
    </location>
</feature>
<organism evidence="15 17">
    <name type="scientific">Adineta steineri</name>
    <dbReference type="NCBI Taxonomy" id="433720"/>
    <lineage>
        <taxon>Eukaryota</taxon>
        <taxon>Metazoa</taxon>
        <taxon>Spiralia</taxon>
        <taxon>Gnathifera</taxon>
        <taxon>Rotifera</taxon>
        <taxon>Eurotatoria</taxon>
        <taxon>Bdelloidea</taxon>
        <taxon>Adinetida</taxon>
        <taxon>Adinetidae</taxon>
        <taxon>Adineta</taxon>
    </lineage>
</organism>
<evidence type="ECO:0000256" key="3">
    <source>
        <dbReference type="ARBA" id="ARBA00008392"/>
    </source>
</evidence>
<dbReference type="Pfam" id="PF00155">
    <property type="entry name" value="Aminotran_1_2"/>
    <property type="match status" value="1"/>
</dbReference>
<dbReference type="Proteomes" id="UP000663868">
    <property type="component" value="Unassembled WGS sequence"/>
</dbReference>
<keyword evidence="8" id="KW-0012">Acyltransferase</keyword>
<dbReference type="PROSITE" id="PS00599">
    <property type="entry name" value="AA_TRANSFER_CLASS_2"/>
    <property type="match status" value="1"/>
</dbReference>
<keyword evidence="7" id="KW-0722">Serine protease inhibitor</keyword>
<evidence type="ECO:0000256" key="12">
    <source>
        <dbReference type="ARBA" id="ARBA00075633"/>
    </source>
</evidence>
<dbReference type="NCBIfam" id="TIGR01822">
    <property type="entry name" value="2am3keto_CoA"/>
    <property type="match status" value="1"/>
</dbReference>
<evidence type="ECO:0000313" key="16">
    <source>
        <dbReference type="EMBL" id="CAF3653266.1"/>
    </source>
</evidence>
<proteinExistence type="inferred from homology"/>
<protein>
    <recommendedName>
        <fullName evidence="11">2-amino-3-ketobutyrate coenzyme A ligase, mitochondrial</fullName>
        <ecNumber evidence="10">2.3.1.29</ecNumber>
    </recommendedName>
    <alternativeName>
        <fullName evidence="12">Aminoacetone synthase</fullName>
    </alternativeName>
    <alternativeName>
        <fullName evidence="13">Glycine acetyltransferase</fullName>
    </alternativeName>
</protein>
<dbReference type="GO" id="GO:0005739">
    <property type="term" value="C:mitochondrion"/>
    <property type="evidence" value="ECO:0007669"/>
    <property type="project" value="TreeGrafter"/>
</dbReference>
<dbReference type="InterPro" id="IPR015422">
    <property type="entry name" value="PyrdxlP-dep_Trfase_small"/>
</dbReference>
<accession>A0A814CS27</accession>
<keyword evidence="6" id="KW-0663">Pyridoxal phosphate</keyword>
<dbReference type="Gene3D" id="3.30.10.10">
    <property type="entry name" value="Trypsin Inhibitor V, subunit A"/>
    <property type="match status" value="1"/>
</dbReference>
<gene>
    <name evidence="15" type="ORF">IZO911_LOCUS14600</name>
    <name evidence="16" type="ORF">KXQ929_LOCUS7875</name>
</gene>
<dbReference type="InterPro" id="IPR011282">
    <property type="entry name" value="2am3keto_CoA_ligase"/>
</dbReference>
<comment type="caution">
    <text evidence="15">The sequence shown here is derived from an EMBL/GenBank/DDBJ whole genome shotgun (WGS) entry which is preliminary data.</text>
</comment>
<dbReference type="InterPro" id="IPR015424">
    <property type="entry name" value="PyrdxlP-dep_Trfase"/>
</dbReference>
<comment type="similarity">
    <text evidence="2">Belongs to the protease inhibitor I13 (potato type I serine protease inhibitor) family.</text>
</comment>
<keyword evidence="5" id="KW-0646">Protease inhibitor</keyword>
<dbReference type="Gene3D" id="3.40.640.10">
    <property type="entry name" value="Type I PLP-dependent aspartate aminotransferase-like (Major domain)"/>
    <property type="match status" value="1"/>
</dbReference>
<dbReference type="SUPFAM" id="SSF53383">
    <property type="entry name" value="PLP-dependent transferases"/>
    <property type="match status" value="1"/>
</dbReference>
<dbReference type="PANTHER" id="PTHR13693">
    <property type="entry name" value="CLASS II AMINOTRANSFERASE/8-AMINO-7-OXONONANOATE SYNTHASE"/>
    <property type="match status" value="1"/>
</dbReference>
<dbReference type="FunFam" id="3.90.1150.10:FF:000004">
    <property type="entry name" value="2-amino-3-ketobutyrate coenzyme A ligase"/>
    <property type="match status" value="1"/>
</dbReference>
<sequence>MSSLRFFLVSTQQPSIRRLSTLTQVVEKRLNPELESIRQAGTWKNERVISTSQSAHIKVERSPNKLLNFCANNYLGLANNSEIIAASKNALDEYGSGLSSVRFICGTQTIHKQLEQRIAKFHQREDAILYISCFDANAGIFETLLKEQDYIISDELNHASIIDGIRLCKAKRLRYKHKDMSDLEAKLKESLNGKDENAIRLIATDGVFSMDGTIAPLPDIKRLADKYKALVFVDECHATGFFGPTGRGTEEHFGMTGQIDIINSTLGKALGGAAGGYTTGPKALIDLLRQRSRPYLFSNTLPPAIVGSAMKAIDLIESDTSLPGRVLENAKYFREEMQALGFKILGDAHPICPVMLGDARLASQFADEMLKRDIYVIGFSFPVVPKDRARIRVQVSAAHSKADLKRCIDAFAQVGRQLKNINMSNERKTWPEFVGKDANEVESQLKTEGFNVEIKEDGSPCTRDYRLDRVRLFVDDNNKIVRAPTNG</sequence>
<evidence type="ECO:0000256" key="7">
    <source>
        <dbReference type="ARBA" id="ARBA00022900"/>
    </source>
</evidence>
<evidence type="ECO:0000256" key="13">
    <source>
        <dbReference type="ARBA" id="ARBA00078624"/>
    </source>
</evidence>
<dbReference type="HAMAP" id="MF_00985">
    <property type="entry name" value="2am3keto_CoA_ligase"/>
    <property type="match status" value="1"/>
</dbReference>
<dbReference type="InterPro" id="IPR004839">
    <property type="entry name" value="Aminotransferase_I/II_large"/>
</dbReference>
<dbReference type="GO" id="GO:0009611">
    <property type="term" value="P:response to wounding"/>
    <property type="evidence" value="ECO:0007669"/>
    <property type="project" value="InterPro"/>
</dbReference>
<evidence type="ECO:0000256" key="6">
    <source>
        <dbReference type="ARBA" id="ARBA00022898"/>
    </source>
</evidence>
<evidence type="ECO:0000313" key="17">
    <source>
        <dbReference type="Proteomes" id="UP000663860"/>
    </source>
</evidence>
<dbReference type="GO" id="GO:0004867">
    <property type="term" value="F:serine-type endopeptidase inhibitor activity"/>
    <property type="evidence" value="ECO:0007669"/>
    <property type="project" value="UniProtKB-KW"/>
</dbReference>
<evidence type="ECO:0000259" key="14">
    <source>
        <dbReference type="Pfam" id="PF00155"/>
    </source>
</evidence>